<dbReference type="Pfam" id="PF26132">
    <property type="entry name" value="UPF0367"/>
    <property type="match status" value="1"/>
</dbReference>
<proteinExistence type="predicted"/>
<reference evidence="1 2" key="1">
    <citation type="journal article" date="2010" name="Nature">
        <title>Metabolic streamlining in an open-ocean nitrogen-fixing cyanobacterium.</title>
        <authorList>
            <person name="Tripp H.J."/>
            <person name="Bench S.R."/>
            <person name="Turk K.A."/>
            <person name="Foster R.A."/>
            <person name="Desany B.A."/>
            <person name="Niazi F."/>
            <person name="Affourtit J.P."/>
            <person name="Zehr J.P."/>
        </authorList>
    </citation>
    <scope>NUCLEOTIDE SEQUENCE [LARGE SCALE GENOMIC DNA]</scope>
    <source>
        <strain evidence="2">ALOHA</strain>
    </source>
</reference>
<dbReference type="RefSeq" id="WP_012954354.1">
    <property type="nucleotide sequence ID" value="NC_013771.1"/>
</dbReference>
<sequence>MISIDLALKYTPIPISVQRKEVADAEILYQQIVTAMQSSPQLIELTCEKQTEKKVAVMSDHIGAVIVSQKDSSAGTGKAPGFFSLIDTKN</sequence>
<accession>D3EQB7</accession>
<dbReference type="HOGENOM" id="CLU_180777_0_0_3"/>
<keyword evidence="2" id="KW-1185">Reference proteome</keyword>
<dbReference type="OrthoDB" id="516864at2"/>
<dbReference type="InterPro" id="IPR020885">
    <property type="entry name" value="UPF0367"/>
</dbReference>
<name>D3EQB7_ATETH</name>
<dbReference type="EMBL" id="CP001842">
    <property type="protein sequence ID" value="ADB95667.1"/>
    <property type="molecule type" value="Genomic_DNA"/>
</dbReference>
<dbReference type="STRING" id="1453429.UCYN_09920"/>
<evidence type="ECO:0000313" key="2">
    <source>
        <dbReference type="Proteomes" id="UP000001405"/>
    </source>
</evidence>
<dbReference type="Proteomes" id="UP000001405">
    <property type="component" value="Chromosome"/>
</dbReference>
<dbReference type="AlphaFoldDB" id="D3EQB7"/>
<protein>
    <submittedName>
        <fullName evidence="1">Uncharacterized protein</fullName>
    </submittedName>
</protein>
<organism evidence="2">
    <name type="scientific">Atelocyanobacterium thalassa (isolate ALOHA)</name>
    <dbReference type="NCBI Taxonomy" id="1453429"/>
    <lineage>
        <taxon>Bacteria</taxon>
        <taxon>Bacillati</taxon>
        <taxon>Cyanobacteriota</taxon>
        <taxon>Cyanophyceae</taxon>
        <taxon>Oscillatoriophycideae</taxon>
        <taxon>Chroococcales</taxon>
        <taxon>Aphanothecaceae</taxon>
        <taxon>Candidatus Atelocyanobacterium</taxon>
        <taxon>Candidatus Atelocyanobacterium thalassae</taxon>
    </lineage>
</organism>
<gene>
    <name evidence="1" type="ordered locus">UCYN_09920</name>
</gene>
<dbReference type="KEGG" id="cyu:UCYN_09920"/>
<dbReference type="NCBIfam" id="NF010236">
    <property type="entry name" value="PRK13683.1"/>
    <property type="match status" value="1"/>
</dbReference>
<evidence type="ECO:0000313" key="1">
    <source>
        <dbReference type="EMBL" id="ADB95667.1"/>
    </source>
</evidence>
<dbReference type="PATRIC" id="fig|713887.8.peg.922"/>